<keyword evidence="4 6" id="KW-1133">Transmembrane helix</keyword>
<evidence type="ECO:0000256" key="5">
    <source>
        <dbReference type="ARBA" id="ARBA00023136"/>
    </source>
</evidence>
<feature type="transmembrane region" description="Helical" evidence="6">
    <location>
        <begin position="46"/>
        <end position="70"/>
    </location>
</feature>
<dbReference type="AlphaFoldDB" id="A0A3Q3VKC8"/>
<protein>
    <submittedName>
        <fullName evidence="7">Uncharacterized protein</fullName>
    </submittedName>
</protein>
<reference evidence="7" key="1">
    <citation type="submission" date="2025-08" db="UniProtKB">
        <authorList>
            <consortium name="Ensembl"/>
        </authorList>
    </citation>
    <scope>IDENTIFICATION</scope>
</reference>
<evidence type="ECO:0000256" key="4">
    <source>
        <dbReference type="ARBA" id="ARBA00022989"/>
    </source>
</evidence>
<dbReference type="PANTHER" id="PTHR13999">
    <property type="entry name" value="INTERFERON INDUCIBLE TRANSMEMBRANE PROTEIN"/>
    <property type="match status" value="1"/>
</dbReference>
<comment type="subcellular location">
    <subcellularLocation>
        <location evidence="1">Membrane</location>
    </subcellularLocation>
</comment>
<reference evidence="7" key="2">
    <citation type="submission" date="2025-09" db="UniProtKB">
        <authorList>
            <consortium name="Ensembl"/>
        </authorList>
    </citation>
    <scope>IDENTIFICATION</scope>
</reference>
<dbReference type="Ensembl" id="ENSMMOT00000001520.1">
    <property type="protein sequence ID" value="ENSMMOP00000001491.1"/>
    <property type="gene ID" value="ENSMMOG00000001259.1"/>
</dbReference>
<dbReference type="STRING" id="94237.ENSMMOP00000001491"/>
<evidence type="ECO:0000256" key="3">
    <source>
        <dbReference type="ARBA" id="ARBA00022692"/>
    </source>
</evidence>
<evidence type="ECO:0000256" key="2">
    <source>
        <dbReference type="ARBA" id="ARBA00006843"/>
    </source>
</evidence>
<feature type="transmembrane region" description="Helical" evidence="6">
    <location>
        <begin position="91"/>
        <end position="120"/>
    </location>
</feature>
<dbReference type="InterPro" id="IPR007593">
    <property type="entry name" value="CD225/Dispanin_fam"/>
</dbReference>
<keyword evidence="5 6" id="KW-0472">Membrane</keyword>
<dbReference type="InterPro" id="IPR051517">
    <property type="entry name" value="IFITM_antiviral_protein"/>
</dbReference>
<sequence>MDPAKLPAEAVPLQNMRESFPGQPGASTVVPHTTVNITSDPPKDHIIWSVCCFAYGNLFCLGLAALIFSIKARDRKVAGDLNGAHHYASTALCLNATSTILMTIMILICVIVIIVSVVYLDQMHRYYNQFNYNSWFN</sequence>
<dbReference type="OMA" id="PWPTVIN"/>
<accession>A0A3Q3VKC8</accession>
<name>A0A3Q3VKC8_MOLML</name>
<keyword evidence="3 6" id="KW-0812">Transmembrane</keyword>
<dbReference type="PANTHER" id="PTHR13999:SF31">
    <property type="entry name" value="IFITM1-RELATED"/>
    <property type="match status" value="1"/>
</dbReference>
<proteinExistence type="inferred from homology"/>
<organism evidence="7 8">
    <name type="scientific">Mola mola</name>
    <name type="common">Ocean sunfish</name>
    <name type="synonym">Tetraodon mola</name>
    <dbReference type="NCBI Taxonomy" id="94237"/>
    <lineage>
        <taxon>Eukaryota</taxon>
        <taxon>Metazoa</taxon>
        <taxon>Chordata</taxon>
        <taxon>Craniata</taxon>
        <taxon>Vertebrata</taxon>
        <taxon>Euteleostomi</taxon>
        <taxon>Actinopterygii</taxon>
        <taxon>Neopterygii</taxon>
        <taxon>Teleostei</taxon>
        <taxon>Neoteleostei</taxon>
        <taxon>Acanthomorphata</taxon>
        <taxon>Eupercaria</taxon>
        <taxon>Tetraodontiformes</taxon>
        <taxon>Molidae</taxon>
        <taxon>Mola</taxon>
    </lineage>
</organism>
<dbReference type="Pfam" id="PF04505">
    <property type="entry name" value="CD225"/>
    <property type="match status" value="1"/>
</dbReference>
<evidence type="ECO:0000313" key="8">
    <source>
        <dbReference type="Proteomes" id="UP000261620"/>
    </source>
</evidence>
<evidence type="ECO:0000256" key="1">
    <source>
        <dbReference type="ARBA" id="ARBA00004370"/>
    </source>
</evidence>
<dbReference type="Proteomes" id="UP000261620">
    <property type="component" value="Unplaced"/>
</dbReference>
<keyword evidence="8" id="KW-1185">Reference proteome</keyword>
<evidence type="ECO:0000313" key="7">
    <source>
        <dbReference type="Ensembl" id="ENSMMOP00000001491.1"/>
    </source>
</evidence>
<comment type="similarity">
    <text evidence="2">Belongs to the CD225/Dispanin family.</text>
</comment>
<dbReference type="GO" id="GO:0005886">
    <property type="term" value="C:plasma membrane"/>
    <property type="evidence" value="ECO:0007669"/>
    <property type="project" value="TreeGrafter"/>
</dbReference>
<evidence type="ECO:0000256" key="6">
    <source>
        <dbReference type="SAM" id="Phobius"/>
    </source>
</evidence>